<reference evidence="1" key="1">
    <citation type="submission" date="2018-11" db="EMBL/GenBank/DDBJ databases">
        <authorList>
            <person name="Onetto C."/>
        </authorList>
    </citation>
    <scope>NUCLEOTIDE SEQUENCE [LARGE SCALE GENOMIC DNA]</scope>
</reference>
<proteinExistence type="predicted"/>
<dbReference type="InterPro" id="IPR014972">
    <property type="entry name" value="Phage_Mu_Gp37"/>
</dbReference>
<name>A0A564WH98_9PROT</name>
<dbReference type="AlphaFoldDB" id="A0A564WH98"/>
<dbReference type="EMBL" id="UXAT02000053">
    <property type="protein sequence ID" value="VUX47857.1"/>
    <property type="molecule type" value="Genomic_DNA"/>
</dbReference>
<keyword evidence="2" id="KW-1185">Reference proteome</keyword>
<organism evidence="1 2">
    <name type="scientific">Candidatus Defluviicoccus seviourii</name>
    <dbReference type="NCBI Taxonomy" id="2565273"/>
    <lineage>
        <taxon>Bacteria</taxon>
        <taxon>Pseudomonadati</taxon>
        <taxon>Pseudomonadota</taxon>
        <taxon>Alphaproteobacteria</taxon>
        <taxon>Rhodospirillales</taxon>
        <taxon>Rhodospirillaceae</taxon>
        <taxon>Defluviicoccus</taxon>
    </lineage>
</organism>
<protein>
    <recommendedName>
        <fullName evidence="3">Mu-like prophage protein gp37</fullName>
    </recommendedName>
</protein>
<evidence type="ECO:0000313" key="2">
    <source>
        <dbReference type="Proteomes" id="UP000326641"/>
    </source>
</evidence>
<sequence length="203" mass="21142">MISAIEQAILARVAAGNAAGRAGASLRTVASFAGSGAGALNDLAQLKAQFPAVWLFYAGEPKPARLADDAYRHEPVFTVVVAVEQRRGEPAGRLGGGVADAGAYDILEAVRALLIGQTFGLAIDPLAPGRVTPVLTRDNMTVYAHDFHTTYESTAERDADVAALDELGLVHIDYDVPAGVAAAPPLPTTAADVRDDVVLQEEP</sequence>
<dbReference type="Pfam" id="PF08873">
    <property type="entry name" value="Phage_Mu_Gp37"/>
    <property type="match status" value="1"/>
</dbReference>
<comment type="caution">
    <text evidence="1">The sequence shown here is derived from an EMBL/GenBank/DDBJ whole genome shotgun (WGS) entry which is preliminary data.</text>
</comment>
<evidence type="ECO:0000313" key="1">
    <source>
        <dbReference type="EMBL" id="VUX47857.1"/>
    </source>
</evidence>
<dbReference type="Proteomes" id="UP000326641">
    <property type="component" value="Unassembled WGS sequence"/>
</dbReference>
<accession>A0A564WH98</accession>
<gene>
    <name evidence="1" type="ORF">DF3PA_80017</name>
</gene>
<evidence type="ECO:0008006" key="3">
    <source>
        <dbReference type="Google" id="ProtNLM"/>
    </source>
</evidence>